<gene>
    <name evidence="2" type="ORF">V6N11_008873</name>
</gene>
<dbReference type="Proteomes" id="UP001396334">
    <property type="component" value="Unassembled WGS sequence"/>
</dbReference>
<reference evidence="2 3" key="1">
    <citation type="journal article" date="2024" name="G3 (Bethesda)">
        <title>Genome assembly of Hibiscus sabdariffa L. provides insights into metabolisms of medicinal natural products.</title>
        <authorList>
            <person name="Kim T."/>
        </authorList>
    </citation>
    <scope>NUCLEOTIDE SEQUENCE [LARGE SCALE GENOMIC DNA]</scope>
    <source>
        <strain evidence="2">TK-2024</strain>
        <tissue evidence="2">Old leaves</tissue>
    </source>
</reference>
<evidence type="ECO:0000313" key="2">
    <source>
        <dbReference type="EMBL" id="KAK8483493.1"/>
    </source>
</evidence>
<accession>A0ABR1ZS95</accession>
<feature type="region of interest" description="Disordered" evidence="1">
    <location>
        <begin position="32"/>
        <end position="67"/>
    </location>
</feature>
<protein>
    <submittedName>
        <fullName evidence="2">Uncharacterized protein</fullName>
    </submittedName>
</protein>
<evidence type="ECO:0000313" key="3">
    <source>
        <dbReference type="Proteomes" id="UP001396334"/>
    </source>
</evidence>
<organism evidence="2 3">
    <name type="scientific">Hibiscus sabdariffa</name>
    <name type="common">roselle</name>
    <dbReference type="NCBI Taxonomy" id="183260"/>
    <lineage>
        <taxon>Eukaryota</taxon>
        <taxon>Viridiplantae</taxon>
        <taxon>Streptophyta</taxon>
        <taxon>Embryophyta</taxon>
        <taxon>Tracheophyta</taxon>
        <taxon>Spermatophyta</taxon>
        <taxon>Magnoliopsida</taxon>
        <taxon>eudicotyledons</taxon>
        <taxon>Gunneridae</taxon>
        <taxon>Pentapetalae</taxon>
        <taxon>rosids</taxon>
        <taxon>malvids</taxon>
        <taxon>Malvales</taxon>
        <taxon>Malvaceae</taxon>
        <taxon>Malvoideae</taxon>
        <taxon>Hibiscus</taxon>
    </lineage>
</organism>
<dbReference type="EMBL" id="JBBPBN010000649">
    <property type="protein sequence ID" value="KAK8483493.1"/>
    <property type="molecule type" value="Genomic_DNA"/>
</dbReference>
<comment type="caution">
    <text evidence="2">The sequence shown here is derived from an EMBL/GenBank/DDBJ whole genome shotgun (WGS) entry which is preliminary data.</text>
</comment>
<feature type="compositionally biased region" description="Polar residues" evidence="1">
    <location>
        <begin position="57"/>
        <end position="67"/>
    </location>
</feature>
<name>A0ABR1ZS95_9ROSI</name>
<proteinExistence type="predicted"/>
<evidence type="ECO:0000256" key="1">
    <source>
        <dbReference type="SAM" id="MobiDB-lite"/>
    </source>
</evidence>
<sequence>MEFWHCIYLFGGPLYKMTLEHDEGNGANVFDEGPGENNELNGIDESVNGIEGEDSNNVDGDTVDQTG</sequence>
<keyword evidence="3" id="KW-1185">Reference proteome</keyword>